<evidence type="ECO:0000313" key="3">
    <source>
        <dbReference type="Proteomes" id="UP000092444"/>
    </source>
</evidence>
<accession>A0ABK9NGB2</accession>
<dbReference type="EMBL" id="CCAG010018685">
    <property type="status" value="NOT_ANNOTATED_CDS"/>
    <property type="molecule type" value="Genomic_DNA"/>
</dbReference>
<dbReference type="Proteomes" id="UP000092444">
    <property type="component" value="Unassembled WGS sequence"/>
</dbReference>
<dbReference type="Pfam" id="PF24566">
    <property type="entry name" value="HEAT_Ints3_C"/>
    <property type="match status" value="1"/>
</dbReference>
<feature type="domain" description="Ints3-like C-terminal" evidence="1">
    <location>
        <begin position="39"/>
        <end position="149"/>
    </location>
</feature>
<reference evidence="2" key="1">
    <citation type="submission" date="2025-05" db="UniProtKB">
        <authorList>
            <consortium name="EnsemblMetazoa"/>
        </authorList>
    </citation>
    <scope>IDENTIFICATION</scope>
    <source>
        <strain evidence="2">Yale</strain>
    </source>
</reference>
<protein>
    <recommendedName>
        <fullName evidence="1">Ints3-like C-terminal domain-containing protein</fullName>
    </recommendedName>
</protein>
<keyword evidence="3" id="KW-1185">Reference proteome</keyword>
<name>A0ABK9NGB2_GLOMM</name>
<proteinExistence type="predicted"/>
<evidence type="ECO:0000313" key="2">
    <source>
        <dbReference type="EnsemblMetazoa" id="GMOY014219.P1378"/>
    </source>
</evidence>
<dbReference type="InterPro" id="IPR056518">
    <property type="entry name" value="HEAT_Ints3_C"/>
</dbReference>
<dbReference type="EnsemblMetazoa" id="GMOY014219.R1378">
    <property type="protein sequence ID" value="GMOY014219.P1378"/>
    <property type="gene ID" value="GMOY014219"/>
</dbReference>
<organism evidence="2 3">
    <name type="scientific">Glossina morsitans morsitans</name>
    <name type="common">Savannah tsetse fly</name>
    <dbReference type="NCBI Taxonomy" id="37546"/>
    <lineage>
        <taxon>Eukaryota</taxon>
        <taxon>Metazoa</taxon>
        <taxon>Ecdysozoa</taxon>
        <taxon>Arthropoda</taxon>
        <taxon>Hexapoda</taxon>
        <taxon>Insecta</taxon>
        <taxon>Pterygota</taxon>
        <taxon>Neoptera</taxon>
        <taxon>Endopterygota</taxon>
        <taxon>Diptera</taxon>
        <taxon>Brachycera</taxon>
        <taxon>Muscomorpha</taxon>
        <taxon>Hippoboscoidea</taxon>
        <taxon>Glossinidae</taxon>
        <taxon>Glossina</taxon>
    </lineage>
</organism>
<evidence type="ECO:0000259" key="1">
    <source>
        <dbReference type="Pfam" id="PF24566"/>
    </source>
</evidence>
<sequence>MEKNVFNVGHCSLLASHLMNITATKTKTDLTFFCMLRDLLPELESANHPEDLGYMLLLQKNQEPTNELIRLLLSRETKTRGDPIVTSALKFWCQRGEKKLSEIIASLRQLCREQVTGQVLNHLEHYRTSCRHGTSTGLYVHDTMQRAHTVLIAQKCF</sequence>